<organism evidence="2 3">
    <name type="scientific">Eleusine coracana subsp. coracana</name>
    <dbReference type="NCBI Taxonomy" id="191504"/>
    <lineage>
        <taxon>Eukaryota</taxon>
        <taxon>Viridiplantae</taxon>
        <taxon>Streptophyta</taxon>
        <taxon>Embryophyta</taxon>
        <taxon>Tracheophyta</taxon>
        <taxon>Spermatophyta</taxon>
        <taxon>Magnoliopsida</taxon>
        <taxon>Liliopsida</taxon>
        <taxon>Poales</taxon>
        <taxon>Poaceae</taxon>
        <taxon>PACMAD clade</taxon>
        <taxon>Chloridoideae</taxon>
        <taxon>Cynodonteae</taxon>
        <taxon>Eleusininae</taxon>
        <taxon>Eleusine</taxon>
    </lineage>
</organism>
<name>A0AAV5CJ95_ELECO</name>
<feature type="compositionally biased region" description="Low complexity" evidence="1">
    <location>
        <begin position="155"/>
        <end position="165"/>
    </location>
</feature>
<evidence type="ECO:0000313" key="3">
    <source>
        <dbReference type="Proteomes" id="UP001054889"/>
    </source>
</evidence>
<sequence length="280" mass="30345">MNDCRTAVKAGELCVNRSWLGMEAERHLTKSPEPDVEEDEAGAAYQQRKQKPSTTSALETVAIVTASTCLHDVLCCSIDELWRELRRIHIRKYDAAVDNVLDAILVDAATCSGPSVATEARASGKTSWKVKLVPVPPQGHTSFLVLVTVDQGSSTTSSSGCWSSTRPQTCRPSTSAARHVRVRRSASRDAPPLPRAGDGPLATAGRWAGSSRCSTSTRSTTMPCARAGHAEPNVDGQTFQGHVREEVWAEIFAWLAEPNRSLMIMDPMATRSAACWSPQR</sequence>
<dbReference type="Proteomes" id="UP001054889">
    <property type="component" value="Unassembled WGS sequence"/>
</dbReference>
<accession>A0AAV5CJ95</accession>
<keyword evidence="3" id="KW-1185">Reference proteome</keyword>
<proteinExistence type="predicted"/>
<evidence type="ECO:0000256" key="1">
    <source>
        <dbReference type="SAM" id="MobiDB-lite"/>
    </source>
</evidence>
<reference evidence="2" key="2">
    <citation type="submission" date="2021-12" db="EMBL/GenBank/DDBJ databases">
        <title>Resequencing data analysis of finger millet.</title>
        <authorList>
            <person name="Hatakeyama M."/>
            <person name="Aluri S."/>
            <person name="Balachadran M.T."/>
            <person name="Sivarajan S.R."/>
            <person name="Poveda L."/>
            <person name="Shimizu-Inatsugi R."/>
            <person name="Schlapbach R."/>
            <person name="Sreeman S.M."/>
            <person name="Shimizu K.K."/>
        </authorList>
    </citation>
    <scope>NUCLEOTIDE SEQUENCE</scope>
</reference>
<dbReference type="EMBL" id="BQKI01000007">
    <property type="protein sequence ID" value="GJM98210.1"/>
    <property type="molecule type" value="Genomic_DNA"/>
</dbReference>
<comment type="caution">
    <text evidence="2">The sequence shown here is derived from an EMBL/GenBank/DDBJ whole genome shotgun (WGS) entry which is preliminary data.</text>
</comment>
<gene>
    <name evidence="2" type="primary">ga15198</name>
    <name evidence="2" type="ORF">PR202_ga15198</name>
</gene>
<reference evidence="2" key="1">
    <citation type="journal article" date="2018" name="DNA Res.">
        <title>Multiple hybrid de novo genome assembly of finger millet, an orphan allotetraploid crop.</title>
        <authorList>
            <person name="Hatakeyama M."/>
            <person name="Aluri S."/>
            <person name="Balachadran M.T."/>
            <person name="Sivarajan S.R."/>
            <person name="Patrignani A."/>
            <person name="Gruter S."/>
            <person name="Poveda L."/>
            <person name="Shimizu-Inatsugi R."/>
            <person name="Baeten J."/>
            <person name="Francoijs K.J."/>
            <person name="Nataraja K.N."/>
            <person name="Reddy Y.A.N."/>
            <person name="Phadnis S."/>
            <person name="Ravikumar R.L."/>
            <person name="Schlapbach R."/>
            <person name="Sreeman S.M."/>
            <person name="Shimizu K.K."/>
        </authorList>
    </citation>
    <scope>NUCLEOTIDE SEQUENCE</scope>
</reference>
<dbReference type="AlphaFoldDB" id="A0AAV5CJ95"/>
<protein>
    <submittedName>
        <fullName evidence="2">Uncharacterized protein</fullName>
    </submittedName>
</protein>
<feature type="compositionally biased region" description="Low complexity" evidence="1">
    <location>
        <begin position="210"/>
        <end position="221"/>
    </location>
</feature>
<feature type="region of interest" description="Disordered" evidence="1">
    <location>
        <begin position="155"/>
        <end position="236"/>
    </location>
</feature>
<feature type="region of interest" description="Disordered" evidence="1">
    <location>
        <begin position="26"/>
        <end position="51"/>
    </location>
</feature>
<evidence type="ECO:0000313" key="2">
    <source>
        <dbReference type="EMBL" id="GJM98210.1"/>
    </source>
</evidence>